<evidence type="ECO:0000313" key="7">
    <source>
        <dbReference type="EMBL" id="SFS16087.1"/>
    </source>
</evidence>
<dbReference type="Pfam" id="PF07291">
    <property type="entry name" value="MauE"/>
    <property type="match status" value="1"/>
</dbReference>
<dbReference type="InterPro" id="IPR009908">
    <property type="entry name" value="Methylamine_util_MauE"/>
</dbReference>
<sequence>MSALFEKRLAYVLLRLMLGLDFLGHGGVRLMHGDGAFAAGMVKTMADTPLPAALVHGFGLVLPFVELTVGLLLVLGVLTWEALLLGSLVMLSLMFGTVLRQDWSTAGLQLNYSVVFSLLLFLRASYDTRWWALYKLRKSS</sequence>
<reference evidence="7 8" key="1">
    <citation type="submission" date="2016-10" db="EMBL/GenBank/DDBJ databases">
        <authorList>
            <person name="de Groot N.N."/>
        </authorList>
    </citation>
    <scope>NUCLEOTIDE SEQUENCE [LARGE SCALE GENOMIC DNA]</scope>
    <source>
        <strain evidence="7 8">DSM 21001</strain>
    </source>
</reference>
<keyword evidence="4 5" id="KW-0472">Membrane</keyword>
<evidence type="ECO:0000256" key="2">
    <source>
        <dbReference type="ARBA" id="ARBA00022692"/>
    </source>
</evidence>
<proteinExistence type="predicted"/>
<dbReference type="Proteomes" id="UP000199024">
    <property type="component" value="Unassembled WGS sequence"/>
</dbReference>
<keyword evidence="8" id="KW-1185">Reference proteome</keyword>
<organism evidence="7 8">
    <name type="scientific">Granulicella pectinivorans</name>
    <dbReference type="NCBI Taxonomy" id="474950"/>
    <lineage>
        <taxon>Bacteria</taxon>
        <taxon>Pseudomonadati</taxon>
        <taxon>Acidobacteriota</taxon>
        <taxon>Terriglobia</taxon>
        <taxon>Terriglobales</taxon>
        <taxon>Acidobacteriaceae</taxon>
        <taxon>Granulicella</taxon>
    </lineage>
</organism>
<dbReference type="STRING" id="474950.SAMN05421771_2843"/>
<name>A0A1I6MKG1_9BACT</name>
<feature type="domain" description="Methylamine utilisation protein MauE" evidence="6">
    <location>
        <begin position="10"/>
        <end position="98"/>
    </location>
</feature>
<keyword evidence="2 5" id="KW-0812">Transmembrane</keyword>
<protein>
    <submittedName>
        <fullName evidence="7">Thiosulfate dehydrogenase [quinone] large subunit</fullName>
    </submittedName>
</protein>
<evidence type="ECO:0000256" key="4">
    <source>
        <dbReference type="ARBA" id="ARBA00023136"/>
    </source>
</evidence>
<dbReference type="RefSeq" id="WP_089839790.1">
    <property type="nucleotide sequence ID" value="NZ_FOZL01000001.1"/>
</dbReference>
<dbReference type="OrthoDB" id="121859at2"/>
<dbReference type="AlphaFoldDB" id="A0A1I6MKG1"/>
<gene>
    <name evidence="7" type="ORF">SAMN05421771_2843</name>
</gene>
<feature type="transmembrane region" description="Helical" evidence="5">
    <location>
        <begin position="54"/>
        <end position="75"/>
    </location>
</feature>
<accession>A0A1I6MKG1</accession>
<feature type="transmembrane region" description="Helical" evidence="5">
    <location>
        <begin position="82"/>
        <end position="100"/>
    </location>
</feature>
<dbReference type="GO" id="GO:0016020">
    <property type="term" value="C:membrane"/>
    <property type="evidence" value="ECO:0007669"/>
    <property type="project" value="UniProtKB-SubCell"/>
</dbReference>
<comment type="subcellular location">
    <subcellularLocation>
        <location evidence="1">Membrane</location>
        <topology evidence="1">Multi-pass membrane protein</topology>
    </subcellularLocation>
</comment>
<dbReference type="EMBL" id="FOZL01000001">
    <property type="protein sequence ID" value="SFS16087.1"/>
    <property type="molecule type" value="Genomic_DNA"/>
</dbReference>
<evidence type="ECO:0000256" key="3">
    <source>
        <dbReference type="ARBA" id="ARBA00022989"/>
    </source>
</evidence>
<evidence type="ECO:0000256" key="1">
    <source>
        <dbReference type="ARBA" id="ARBA00004141"/>
    </source>
</evidence>
<evidence type="ECO:0000256" key="5">
    <source>
        <dbReference type="SAM" id="Phobius"/>
    </source>
</evidence>
<evidence type="ECO:0000313" key="8">
    <source>
        <dbReference type="Proteomes" id="UP000199024"/>
    </source>
</evidence>
<feature type="transmembrane region" description="Helical" evidence="5">
    <location>
        <begin position="106"/>
        <end position="126"/>
    </location>
</feature>
<keyword evidence="3 5" id="KW-1133">Transmembrane helix</keyword>
<evidence type="ECO:0000259" key="6">
    <source>
        <dbReference type="Pfam" id="PF07291"/>
    </source>
</evidence>